<dbReference type="InterPro" id="IPR001638">
    <property type="entry name" value="Solute-binding_3/MltF_N"/>
</dbReference>
<dbReference type="Gene3D" id="3.40.190.10">
    <property type="entry name" value="Periplasmic binding protein-like II"/>
    <property type="match status" value="4"/>
</dbReference>
<dbReference type="Pfam" id="PF00497">
    <property type="entry name" value="SBP_bac_3"/>
    <property type="match status" value="2"/>
</dbReference>
<evidence type="ECO:0000313" key="7">
    <source>
        <dbReference type="Proteomes" id="UP000253850"/>
    </source>
</evidence>
<dbReference type="Proteomes" id="UP000289193">
    <property type="component" value="Unassembled WGS sequence"/>
</dbReference>
<dbReference type="EMBL" id="PDKM01000003">
    <property type="protein sequence ID" value="RXK10021.1"/>
    <property type="molecule type" value="Genomic_DNA"/>
</dbReference>
<dbReference type="Proteomes" id="UP000253850">
    <property type="component" value="Chromosome"/>
</dbReference>
<dbReference type="InterPro" id="IPR000160">
    <property type="entry name" value="GGDEF_dom"/>
</dbReference>
<dbReference type="FunFam" id="3.30.70.270:FF:000001">
    <property type="entry name" value="Diguanylate cyclase domain protein"/>
    <property type="match status" value="1"/>
</dbReference>
<dbReference type="SUPFAM" id="SSF53850">
    <property type="entry name" value="Periplasmic binding protein-like II"/>
    <property type="match status" value="2"/>
</dbReference>
<evidence type="ECO:0000256" key="1">
    <source>
        <dbReference type="ARBA" id="ARBA00012528"/>
    </source>
</evidence>
<evidence type="ECO:0000313" key="5">
    <source>
        <dbReference type="EMBL" id="AXH13376.1"/>
    </source>
</evidence>
<dbReference type="PROSITE" id="PS50887">
    <property type="entry name" value="GGDEF"/>
    <property type="match status" value="1"/>
</dbReference>
<dbReference type="EMBL" id="CP031217">
    <property type="protein sequence ID" value="AXH13376.1"/>
    <property type="molecule type" value="Genomic_DNA"/>
</dbReference>
<dbReference type="AlphaFoldDB" id="A0AAX2A8Z4"/>
<keyword evidence="8" id="KW-1185">Reference proteome</keyword>
<dbReference type="Pfam" id="PF00990">
    <property type="entry name" value="GGDEF"/>
    <property type="match status" value="1"/>
</dbReference>
<accession>A0AAX2A8Z4</accession>
<dbReference type="EC" id="2.7.7.65" evidence="1"/>
<organism evidence="6 8">
    <name type="scientific">Halarcobacter bivalviorum</name>
    <dbReference type="NCBI Taxonomy" id="663364"/>
    <lineage>
        <taxon>Bacteria</taxon>
        <taxon>Pseudomonadati</taxon>
        <taxon>Campylobacterota</taxon>
        <taxon>Epsilonproteobacteria</taxon>
        <taxon>Campylobacterales</taxon>
        <taxon>Arcobacteraceae</taxon>
        <taxon>Halarcobacter</taxon>
    </lineage>
</organism>
<feature type="domain" description="GGDEF" evidence="4">
    <location>
        <begin position="686"/>
        <end position="813"/>
    </location>
</feature>
<dbReference type="SMART" id="SM00062">
    <property type="entry name" value="PBPb"/>
    <property type="match status" value="2"/>
</dbReference>
<dbReference type="CDD" id="cd13708">
    <property type="entry name" value="PBP2_BvgS_like_1"/>
    <property type="match status" value="1"/>
</dbReference>
<keyword evidence="3" id="KW-1133">Transmembrane helix</keyword>
<dbReference type="InterPro" id="IPR043128">
    <property type="entry name" value="Rev_trsase/Diguanyl_cyclase"/>
</dbReference>
<dbReference type="SUPFAM" id="SSF55073">
    <property type="entry name" value="Nucleotide cyclase"/>
    <property type="match status" value="1"/>
</dbReference>
<dbReference type="Gene3D" id="3.30.70.270">
    <property type="match status" value="1"/>
</dbReference>
<comment type="catalytic activity">
    <reaction evidence="2">
        <text>2 GTP = 3',3'-c-di-GMP + 2 diphosphate</text>
        <dbReference type="Rhea" id="RHEA:24898"/>
        <dbReference type="ChEBI" id="CHEBI:33019"/>
        <dbReference type="ChEBI" id="CHEBI:37565"/>
        <dbReference type="ChEBI" id="CHEBI:58805"/>
        <dbReference type="EC" id="2.7.7.65"/>
    </reaction>
</comment>
<keyword evidence="3" id="KW-0472">Membrane</keyword>
<dbReference type="InterPro" id="IPR029787">
    <property type="entry name" value="Nucleotide_cyclase"/>
</dbReference>
<dbReference type="RefSeq" id="WP_114840162.1">
    <property type="nucleotide sequence ID" value="NZ_CP031217.1"/>
</dbReference>
<proteinExistence type="predicted"/>
<evidence type="ECO:0000313" key="6">
    <source>
        <dbReference type="EMBL" id="RXK10021.1"/>
    </source>
</evidence>
<dbReference type="CDD" id="cd01007">
    <property type="entry name" value="PBP2_BvgS_HisK_like"/>
    <property type="match status" value="1"/>
</dbReference>
<evidence type="ECO:0000256" key="3">
    <source>
        <dbReference type="SAM" id="Phobius"/>
    </source>
</evidence>
<dbReference type="PANTHER" id="PTHR45138">
    <property type="entry name" value="REGULATORY COMPONENTS OF SENSORY TRANSDUCTION SYSTEM"/>
    <property type="match status" value="1"/>
</dbReference>
<evidence type="ECO:0000256" key="2">
    <source>
        <dbReference type="ARBA" id="ARBA00034247"/>
    </source>
</evidence>
<protein>
    <recommendedName>
        <fullName evidence="1">diguanylate cyclase</fullName>
        <ecNumber evidence="1">2.7.7.65</ecNumber>
    </recommendedName>
</protein>
<dbReference type="PANTHER" id="PTHR45138:SF9">
    <property type="entry name" value="DIGUANYLATE CYCLASE DGCM-RELATED"/>
    <property type="match status" value="1"/>
</dbReference>
<dbReference type="NCBIfam" id="TIGR00254">
    <property type="entry name" value="GGDEF"/>
    <property type="match status" value="1"/>
</dbReference>
<reference evidence="6 8" key="1">
    <citation type="submission" date="2017-10" db="EMBL/GenBank/DDBJ databases">
        <title>Genomics of the genus Arcobacter.</title>
        <authorList>
            <person name="Perez-Cataluna A."/>
            <person name="Figueras M.J."/>
        </authorList>
    </citation>
    <scope>NUCLEOTIDE SEQUENCE [LARGE SCALE GENOMIC DNA]</scope>
    <source>
        <strain evidence="6 8">CECT 7835</strain>
    </source>
</reference>
<dbReference type="SMART" id="SM00267">
    <property type="entry name" value="GGDEF"/>
    <property type="match status" value="1"/>
</dbReference>
<name>A0AAX2A8Z4_9BACT</name>
<gene>
    <name evidence="5" type="ORF">ABIV_2402</name>
    <name evidence="6" type="ORF">CRV05_06490</name>
</gene>
<dbReference type="GO" id="GO:0052621">
    <property type="term" value="F:diguanylate cyclase activity"/>
    <property type="evidence" value="ECO:0007669"/>
    <property type="project" value="UniProtKB-EC"/>
</dbReference>
<keyword evidence="3" id="KW-0812">Transmembrane</keyword>
<dbReference type="CDD" id="cd01949">
    <property type="entry name" value="GGDEF"/>
    <property type="match status" value="1"/>
</dbReference>
<evidence type="ECO:0000313" key="8">
    <source>
        <dbReference type="Proteomes" id="UP000289193"/>
    </source>
</evidence>
<sequence length="813" mass="94590">MQNSILKIIFISMILFNFVIANTSLKLSNNIKSNIDILANQVELFFQTNTAKRDIYISNLFKVYYENYEKISAIEIINNNNKVIYSSFRNDEIMTLEKDKELPQDFNERKELYKKDIHNIQGKKIATLIVYFQNTINFTQQELNYLQNKKVLRVQNDASLPPYNFNENGVPTGYAIDYLELIANELAIEIEYVPGKWNDFMNMLENEELDLMINVLKSKKREERFLFSNKAFVTSPLAMLTRIEHKDVHTFKEMEGETMALVEGYHSYDRVKRDYPHINIYPTADTLSMMKAVAQGKADGAYGLKSVLDYNINKHFLSNLKTMKNIDDDEFGFYFAYNKENLILKSIIQKAEKLISKKDIDDLNKKWFKKFKETKKRSKDYLFTKKEIEYLNTKGAITMCVTPNFSPFEFITKKGEYTGIIANYIEVLSKNSGIKFEVLGKESWSDSLNAVKNKLCDILPFAIQTTSRNDYLIFTKEYYTFSNVIATRDNEIFINSLDELKDKKIAVVRDHASKELILRKYPDINMIEVNSALDGLRKVSKGEIFAFIGLFPTIAQILQKQNIENVKITGKTSIEMNARIAIRDDEYILQSILNKAINSVKEEDKEQVLDKWLTVIKEEKLNTKLFIQIISLVLILSAIIIIYTIYNSNRILKKLSQTDKLTNIYNRFKLDSLIEEEINRKKRYGQDLSIILLDIDFFKKINDGYGHLHGDKILQEFANIISKNIRETDHFGRWGGEEFLLILPNTNGINAYNLAEKLRKIIETHIFYDNIRITSSFGVAECTNEESNICLKNVDKALYEAKNSNRNCVKMHK</sequence>
<feature type="transmembrane region" description="Helical" evidence="3">
    <location>
        <begin position="625"/>
        <end position="646"/>
    </location>
</feature>
<dbReference type="KEGG" id="hbv:ABIV_2402"/>
<dbReference type="InterPro" id="IPR050469">
    <property type="entry name" value="Diguanylate_Cyclase"/>
</dbReference>
<reference evidence="5 7" key="2">
    <citation type="submission" date="2018-07" db="EMBL/GenBank/DDBJ databases">
        <title>Complete genome of the Arcobacter bivalviorum type strain LMG 26154.</title>
        <authorList>
            <person name="Miller W.G."/>
            <person name="Yee E."/>
            <person name="Bono J.L."/>
        </authorList>
    </citation>
    <scope>NUCLEOTIDE SEQUENCE [LARGE SCALE GENOMIC DNA]</scope>
    <source>
        <strain evidence="5 7">LMG 26154</strain>
    </source>
</reference>
<evidence type="ECO:0000259" key="4">
    <source>
        <dbReference type="PROSITE" id="PS50887"/>
    </source>
</evidence>